<name>A0A4R7BEQ5_9NEIS</name>
<organism evidence="1 2">
    <name type="scientific">Paludibacterium purpuratum</name>
    <dbReference type="NCBI Taxonomy" id="1144873"/>
    <lineage>
        <taxon>Bacteria</taxon>
        <taxon>Pseudomonadati</taxon>
        <taxon>Pseudomonadota</taxon>
        <taxon>Betaproteobacteria</taxon>
        <taxon>Neisseriales</taxon>
        <taxon>Chromobacteriaceae</taxon>
        <taxon>Paludibacterium</taxon>
    </lineage>
</organism>
<dbReference type="EMBL" id="SNZP01000002">
    <property type="protein sequence ID" value="TDR82157.1"/>
    <property type="molecule type" value="Genomic_DNA"/>
</dbReference>
<accession>A0A4R7BEQ5</accession>
<gene>
    <name evidence="1" type="ORF">DFP86_102271</name>
</gene>
<dbReference type="RefSeq" id="WP_133678584.1">
    <property type="nucleotide sequence ID" value="NZ_SNZP01000002.1"/>
</dbReference>
<dbReference type="OrthoDB" id="7349818at2"/>
<proteinExistence type="predicted"/>
<keyword evidence="2" id="KW-1185">Reference proteome</keyword>
<comment type="caution">
    <text evidence="1">The sequence shown here is derived from an EMBL/GenBank/DDBJ whole genome shotgun (WGS) entry which is preliminary data.</text>
</comment>
<dbReference type="AlphaFoldDB" id="A0A4R7BEQ5"/>
<evidence type="ECO:0008006" key="3">
    <source>
        <dbReference type="Google" id="ProtNLM"/>
    </source>
</evidence>
<evidence type="ECO:0000313" key="2">
    <source>
        <dbReference type="Proteomes" id="UP000295611"/>
    </source>
</evidence>
<protein>
    <recommendedName>
        <fullName evidence="3">DUF1566 domain-containing protein</fullName>
    </recommendedName>
</protein>
<sequence length="203" mass="21832">MQKAIAAHLIPSELGTPFEGGYFNGLYLENGQERASIIAGPEGILKGIWLPDYKSVPGARSFTDSLANTIAMAEAGSELAQEALALRIGGKDDWGIAAFFILDMAYRNFKPTVQKNYCGWLDGVNPVSVPPQLLYTPDFPAQTRIEAFREGGKLALPAKWIVSSTESSEDDAYGQTFHNGCQGLNGKGYEGFAVAVRSVAVAH</sequence>
<dbReference type="Proteomes" id="UP000295611">
    <property type="component" value="Unassembled WGS sequence"/>
</dbReference>
<evidence type="ECO:0000313" key="1">
    <source>
        <dbReference type="EMBL" id="TDR82157.1"/>
    </source>
</evidence>
<reference evidence="1 2" key="1">
    <citation type="submission" date="2019-03" db="EMBL/GenBank/DDBJ databases">
        <title>Genomic Encyclopedia of Type Strains, Phase III (KMG-III): the genomes of soil and plant-associated and newly described type strains.</title>
        <authorList>
            <person name="Whitman W."/>
        </authorList>
    </citation>
    <scope>NUCLEOTIDE SEQUENCE [LARGE SCALE GENOMIC DNA]</scope>
    <source>
        <strain evidence="1 2">CECT 8976</strain>
    </source>
</reference>